<dbReference type="Pfam" id="PF15310">
    <property type="entry name" value="VAD1-2"/>
    <property type="match status" value="1"/>
</dbReference>
<name>A0A8U0V2V9_MUSPF</name>
<feature type="compositionally biased region" description="Basic and acidic residues" evidence="1">
    <location>
        <begin position="249"/>
        <end position="261"/>
    </location>
</feature>
<evidence type="ECO:0000313" key="2">
    <source>
        <dbReference type="Proteomes" id="UP000000715"/>
    </source>
</evidence>
<protein>
    <submittedName>
        <fullName evidence="3">Spermatogenesis-associated protein 32 isoform X1</fullName>
    </submittedName>
</protein>
<feature type="region of interest" description="Disordered" evidence="1">
    <location>
        <begin position="357"/>
        <end position="386"/>
    </location>
</feature>
<feature type="region of interest" description="Disordered" evidence="1">
    <location>
        <begin position="195"/>
        <end position="276"/>
    </location>
</feature>
<dbReference type="InterPro" id="IPR029297">
    <property type="entry name" value="SPATA32"/>
</dbReference>
<evidence type="ECO:0000313" key="3">
    <source>
        <dbReference type="RefSeq" id="XP_044936748.1"/>
    </source>
</evidence>
<accession>A0A8U0V2V9</accession>
<dbReference type="GO" id="GO:0048471">
    <property type="term" value="C:perinuclear region of cytoplasm"/>
    <property type="evidence" value="ECO:0007669"/>
    <property type="project" value="TreeGrafter"/>
</dbReference>
<dbReference type="GO" id="GO:0007283">
    <property type="term" value="P:spermatogenesis"/>
    <property type="evidence" value="ECO:0007669"/>
    <property type="project" value="InterPro"/>
</dbReference>
<feature type="compositionally biased region" description="Basic and acidic residues" evidence="1">
    <location>
        <begin position="523"/>
        <end position="556"/>
    </location>
</feature>
<feature type="region of interest" description="Disordered" evidence="1">
    <location>
        <begin position="490"/>
        <end position="574"/>
    </location>
</feature>
<evidence type="ECO:0000256" key="1">
    <source>
        <dbReference type="SAM" id="MobiDB-lite"/>
    </source>
</evidence>
<feature type="compositionally biased region" description="Polar residues" evidence="1">
    <location>
        <begin position="262"/>
        <end position="276"/>
    </location>
</feature>
<keyword evidence="2" id="KW-1185">Reference proteome</keyword>
<dbReference type="Proteomes" id="UP000000715">
    <property type="component" value="Unplaced"/>
</dbReference>
<dbReference type="RefSeq" id="XP_044936748.1">
    <property type="nucleotide sequence ID" value="XM_045080813.1"/>
</dbReference>
<reference evidence="3" key="1">
    <citation type="submission" date="2025-08" db="UniProtKB">
        <authorList>
            <consortium name="RefSeq"/>
        </authorList>
    </citation>
    <scope>IDENTIFICATION</scope>
    <source>
        <tissue evidence="3">Brain</tissue>
    </source>
</reference>
<dbReference type="CTD" id="124783"/>
<dbReference type="GO" id="GO:0003779">
    <property type="term" value="F:actin binding"/>
    <property type="evidence" value="ECO:0007669"/>
    <property type="project" value="TreeGrafter"/>
</dbReference>
<organism evidence="2 3">
    <name type="scientific">Mustela putorius furo</name>
    <name type="common">European domestic ferret</name>
    <name type="synonym">Mustela furo</name>
    <dbReference type="NCBI Taxonomy" id="9669"/>
    <lineage>
        <taxon>Eukaryota</taxon>
        <taxon>Metazoa</taxon>
        <taxon>Chordata</taxon>
        <taxon>Craniata</taxon>
        <taxon>Vertebrata</taxon>
        <taxon>Euteleostomi</taxon>
        <taxon>Mammalia</taxon>
        <taxon>Eutheria</taxon>
        <taxon>Laurasiatheria</taxon>
        <taxon>Carnivora</taxon>
        <taxon>Caniformia</taxon>
        <taxon>Musteloidea</taxon>
        <taxon>Mustelidae</taxon>
        <taxon>Mustelinae</taxon>
        <taxon>Mustela</taxon>
    </lineage>
</organism>
<dbReference type="GeneID" id="101689198"/>
<dbReference type="OrthoDB" id="9625284at2759"/>
<gene>
    <name evidence="3" type="primary">SPATA32</name>
</gene>
<dbReference type="PANTHER" id="PTHR37338:SF1">
    <property type="entry name" value="SPERMATOGENESIS-ASSOCIATED PROTEIN 32"/>
    <property type="match status" value="1"/>
</dbReference>
<feature type="compositionally biased region" description="Polar residues" evidence="1">
    <location>
        <begin position="117"/>
        <end position="127"/>
    </location>
</feature>
<dbReference type="PANTHER" id="PTHR37338">
    <property type="entry name" value="SPERMATOGENESIS-ASSOCIATED PROTEIN 32"/>
    <property type="match status" value="1"/>
</dbReference>
<sequence length="574" mass="63982">MQTLGCRLQVRGSAASWRGPAPQEGAGAKAIQAYRWRLPLPLGLRGRKSRAAQLLESALRVAQPAQDTPQRLPRPHTPNPERVLFLFLFLFFLPLRPWGRGQGRHRGGDITGAGAHSLSSAPHSPQPKSALEAEGQQPPARSPPPRQSLDQHGGDSDLNQQQPFEEEEEMELEKELLELERSHKVDLDIEHELEQELERELELETGLEPEPELESEPELELEPEPEPEPELEPELEPEPDPELELEPEPEPRDPEQPESRTESLQPHTPRYTSLWSVRSHSSYLSLPEEDQVSTNHRSIRVQTSNHLFWADKHIQASERSLRRAISNNIGKPTSCQDQKSDLEDACVCCIKQIENPSAQPAPPTTDSQQLSNPPPPSSSPSPGIDLADLVNFASSLAVASSSKMDLPNLEHMIKALPQKAEAPSTDPTPQLVMDQPEKENLTKDLMEKSLETEESQKAWKQEDKNVFCPYLDFSKPGIKRATIKGEVQLLQQPARSPPPKGAVKGSVPGTRKGSPLLLKIHFKAAEGRRPRDPLHWHRERTGPHSSLEDCPHRTQEGSRAAGHRRGGLSSPLPR</sequence>
<feature type="region of interest" description="Disordered" evidence="1">
    <location>
        <begin position="103"/>
        <end position="173"/>
    </location>
</feature>
<feature type="compositionally biased region" description="Acidic residues" evidence="1">
    <location>
        <begin position="203"/>
        <end position="248"/>
    </location>
</feature>
<dbReference type="AlphaFoldDB" id="A0A8U0V2V9"/>
<proteinExistence type="predicted"/>
<feature type="compositionally biased region" description="Polar residues" evidence="1">
    <location>
        <begin position="357"/>
        <end position="371"/>
    </location>
</feature>
<feature type="region of interest" description="Disordered" evidence="1">
    <location>
        <begin position="419"/>
        <end position="438"/>
    </location>
</feature>